<dbReference type="AlphaFoldDB" id="A0A1X1FGD3"/>
<sequence>MGRHPVLDMSRFLYKKSGSHEVASHILHD</sequence>
<keyword evidence="2" id="KW-1185">Reference proteome</keyword>
<proteinExistence type="predicted"/>
<organism evidence="1 2">
    <name type="scientific">Lentilactobacillus parabuchneri</name>
    <dbReference type="NCBI Taxonomy" id="152331"/>
    <lineage>
        <taxon>Bacteria</taxon>
        <taxon>Bacillati</taxon>
        <taxon>Bacillota</taxon>
        <taxon>Bacilli</taxon>
        <taxon>Lactobacillales</taxon>
        <taxon>Lactobacillaceae</taxon>
        <taxon>Lentilactobacillus</taxon>
    </lineage>
</organism>
<protein>
    <submittedName>
        <fullName evidence="1">Uncharacterized protein</fullName>
    </submittedName>
</protein>
<comment type="caution">
    <text evidence="1">The sequence shown here is derived from an EMBL/GenBank/DDBJ whole genome shotgun (WGS) entry which is preliminary data.</text>
</comment>
<evidence type="ECO:0000313" key="2">
    <source>
        <dbReference type="Proteomes" id="UP000193009"/>
    </source>
</evidence>
<evidence type="ECO:0000313" key="1">
    <source>
        <dbReference type="EMBL" id="ORN30454.1"/>
    </source>
</evidence>
<accession>A0A1X1FGD3</accession>
<dbReference type="Proteomes" id="UP000193009">
    <property type="component" value="Unassembled WGS sequence"/>
</dbReference>
<gene>
    <name evidence="1" type="ORF">FAM23169_00710</name>
</gene>
<reference evidence="1 2" key="1">
    <citation type="journal article" date="2017" name="Front. Microbiol.">
        <title>The Histidine Decarboxylase Gene Cluster of Lactobacillus parabuchneri Was Gained by Horizontal Gene Transfer and Is Mobile within the Species.</title>
        <authorList>
            <person name="Wuthrich D."/>
            <person name="Berthoud H."/>
            <person name="Wechsler D."/>
            <person name="Eugster E."/>
            <person name="Irmler S."/>
            <person name="Bruggmann R."/>
        </authorList>
    </citation>
    <scope>NUCLEOTIDE SEQUENCE [LARGE SCALE GENOMIC DNA]</scope>
    <source>
        <strain evidence="1 2">FAM23169</strain>
    </source>
</reference>
<name>A0A1X1FGD3_9LACO</name>
<dbReference type="EMBL" id="MSBD01000013">
    <property type="protein sequence ID" value="ORN30454.1"/>
    <property type="molecule type" value="Genomic_DNA"/>
</dbReference>